<dbReference type="InParanoid" id="E9AEE7"/>
<dbReference type="RefSeq" id="XP_003722368.1">
    <property type="nucleotide sequence ID" value="XM_003722320.1"/>
</dbReference>
<organism evidence="1 2">
    <name type="scientific">Leishmania major</name>
    <dbReference type="NCBI Taxonomy" id="5664"/>
    <lineage>
        <taxon>Eukaryota</taxon>
        <taxon>Discoba</taxon>
        <taxon>Euglenozoa</taxon>
        <taxon>Kinetoplastea</taxon>
        <taxon>Metakinetoplastina</taxon>
        <taxon>Trypanosomatida</taxon>
        <taxon>Trypanosomatidae</taxon>
        <taxon>Leishmaniinae</taxon>
        <taxon>Leishmania</taxon>
    </lineage>
</organism>
<accession>E9AEE7</accession>
<reference evidence="1 2" key="2">
    <citation type="journal article" date="2011" name="Genome Res.">
        <title>Chromosome and gene copy number variation allow major structural change between species and strains of Leishmania.</title>
        <authorList>
            <person name="Rogers M.B."/>
            <person name="Hilley J.D."/>
            <person name="Dickens N.J."/>
            <person name="Wilkes J."/>
            <person name="Bates P.A."/>
            <person name="Depledge D.P."/>
            <person name="Harris D."/>
            <person name="Her Y."/>
            <person name="Herzyk P."/>
            <person name="Imamura H."/>
            <person name="Otto T.D."/>
            <person name="Sanders M."/>
            <person name="Seeger K."/>
            <person name="Dujardin J.C."/>
            <person name="Berriman M."/>
            <person name="Smith D.F."/>
            <person name="Hertz-Fowler C."/>
            <person name="Mottram J.C."/>
        </authorList>
    </citation>
    <scope>NUCLEOTIDE SEQUENCE [LARGE SCALE GENOMIC DNA]</scope>
    <source>
        <strain evidence="2">MHOM/IL/81/Friedlin</strain>
    </source>
</reference>
<gene>
    <name evidence="1" type="ORF">LMJF_29_2850</name>
</gene>
<sequence length="125" mass="13818">MQTMAKPATSDPERGFSDDGYSAFRRLLLIELSVLRRRYGLLSEDHHDGAGGHALPTSAAVRGAAPFSAFQTSSVDEETGVLCQSDRDAIEALFHSIDDFTREFNEGKGEVEREDIVSRIMRDIV</sequence>
<evidence type="ECO:0000313" key="2">
    <source>
        <dbReference type="Proteomes" id="UP000000542"/>
    </source>
</evidence>
<dbReference type="EMBL" id="FR796425">
    <property type="protein sequence ID" value="CBZ12626.1"/>
    <property type="molecule type" value="Genomic_DNA"/>
</dbReference>
<protein>
    <submittedName>
        <fullName evidence="1">Uncharacterized protein</fullName>
    </submittedName>
</protein>
<keyword evidence="2" id="KW-1185">Reference proteome</keyword>
<dbReference type="KEGG" id="lma:LMJF_29_2850"/>
<dbReference type="AlphaFoldDB" id="E9AEE7"/>
<dbReference type="VEuPathDB" id="TriTrypDB:LmjF.29.2850"/>
<dbReference type="Proteomes" id="UP000000542">
    <property type="component" value="Chromosome 29"/>
</dbReference>
<dbReference type="HOGENOM" id="CLU_1996973_0_0_1"/>
<dbReference type="VEuPathDB" id="TriTrypDB:LMJFC_290039000"/>
<proteinExistence type="predicted"/>
<evidence type="ECO:0000313" key="1">
    <source>
        <dbReference type="EMBL" id="CBZ12626.1"/>
    </source>
</evidence>
<dbReference type="VEuPathDB" id="TriTrypDB:LMJSD75_290037100"/>
<name>E9AEE7_LEIMA</name>
<dbReference type="VEuPathDB" id="TriTrypDB:LMJLV39_290036800"/>
<dbReference type="OMA" id="TREFNEG"/>
<reference evidence="1 2" key="1">
    <citation type="journal article" date="2005" name="Science">
        <title>The genome of the kinetoplastid parasite, Leishmania major.</title>
        <authorList>
            <person name="Ivens A.C."/>
            <person name="Peacock C.S."/>
            <person name="Worthey E.A."/>
            <person name="Murphy L."/>
            <person name="Aggarwal G."/>
            <person name="Berriman M."/>
            <person name="Sisk E."/>
            <person name="Rajandream M.A."/>
            <person name="Adlem E."/>
            <person name="Aert R."/>
            <person name="Anupama A."/>
            <person name="Apostolou Z."/>
            <person name="Attipoe P."/>
            <person name="Bason N."/>
            <person name="Bauser C."/>
            <person name="Beck A."/>
            <person name="Beverley S.M."/>
            <person name="Bianchettin G."/>
            <person name="Borzym K."/>
            <person name="Bothe G."/>
            <person name="Bruschi C.V."/>
            <person name="Collins M."/>
            <person name="Cadag E."/>
            <person name="Ciarloni L."/>
            <person name="Clayton C."/>
            <person name="Coulson R.M."/>
            <person name="Cronin A."/>
            <person name="Cruz A.K."/>
            <person name="Davies R.M."/>
            <person name="De Gaudenzi J."/>
            <person name="Dobson D.E."/>
            <person name="Duesterhoeft A."/>
            <person name="Fazelina G."/>
            <person name="Fosker N."/>
            <person name="Frasch A.C."/>
            <person name="Fraser A."/>
            <person name="Fuchs M."/>
            <person name="Gabel C."/>
            <person name="Goble A."/>
            <person name="Goffeau A."/>
            <person name="Harris D."/>
            <person name="Hertz-Fowler C."/>
            <person name="Hilbert H."/>
            <person name="Horn D."/>
            <person name="Huang Y."/>
            <person name="Klages S."/>
            <person name="Knights A."/>
            <person name="Kube M."/>
            <person name="Larke N."/>
            <person name="Litvin L."/>
            <person name="Lord A."/>
            <person name="Louie T."/>
            <person name="Marra M."/>
            <person name="Masuy D."/>
            <person name="Matthews K."/>
            <person name="Michaeli S."/>
            <person name="Mottram J.C."/>
            <person name="Muller-Auer S."/>
            <person name="Munden H."/>
            <person name="Nelson S."/>
            <person name="Norbertczak H."/>
            <person name="Oliver K."/>
            <person name="O'neil S."/>
            <person name="Pentony M."/>
            <person name="Pohl T.M."/>
            <person name="Price C."/>
            <person name="Purnelle B."/>
            <person name="Quail M.A."/>
            <person name="Rabbinowitsch E."/>
            <person name="Reinhardt R."/>
            <person name="Rieger M."/>
            <person name="Rinta J."/>
            <person name="Robben J."/>
            <person name="Robertson L."/>
            <person name="Ruiz J.C."/>
            <person name="Rutter S."/>
            <person name="Saunders D."/>
            <person name="Schafer M."/>
            <person name="Schein J."/>
            <person name="Schwartz D.C."/>
            <person name="Seeger K."/>
            <person name="Seyler A."/>
            <person name="Sharp S."/>
            <person name="Shin H."/>
            <person name="Sivam D."/>
            <person name="Squares R."/>
            <person name="Squares S."/>
            <person name="Tosato V."/>
            <person name="Vogt C."/>
            <person name="Volckaert G."/>
            <person name="Wambutt R."/>
            <person name="Warren T."/>
            <person name="Wedler H."/>
            <person name="Woodward J."/>
            <person name="Zhou S."/>
            <person name="Zimmermann W."/>
            <person name="Smith D.F."/>
            <person name="Blackwell J.M."/>
            <person name="Stuart K.D."/>
            <person name="Barrell B."/>
            <person name="Myler P.J."/>
        </authorList>
    </citation>
    <scope>NUCLEOTIDE SEQUENCE [LARGE SCALE GENOMIC DNA]</scope>
    <source>
        <strain evidence="2">MHOM/IL/81/Friedlin</strain>
    </source>
</reference>
<dbReference type="eggNOG" id="ENOG502SEHQ">
    <property type="taxonomic scope" value="Eukaryota"/>
</dbReference>
<dbReference type="GeneID" id="12981146"/>